<evidence type="ECO:0000313" key="2">
    <source>
        <dbReference type="Proteomes" id="UP000006222"/>
    </source>
</evidence>
<dbReference type="AlphaFoldDB" id="F2APX4"/>
<proteinExistence type="predicted"/>
<evidence type="ECO:0000313" key="1">
    <source>
        <dbReference type="EMBL" id="EGF28280.1"/>
    </source>
</evidence>
<dbReference type="EMBL" id="AFAR01000097">
    <property type="protein sequence ID" value="EGF28280.1"/>
    <property type="molecule type" value="Genomic_DNA"/>
</dbReference>
<accession>F2APX4</accession>
<gene>
    <name evidence="1" type="ORF">RBWH47_05776</name>
</gene>
<dbReference type="Proteomes" id="UP000006222">
    <property type="component" value="Unassembled WGS sequence"/>
</dbReference>
<organism evidence="1 2">
    <name type="scientific">Rhodopirellula baltica WH47</name>
    <dbReference type="NCBI Taxonomy" id="991778"/>
    <lineage>
        <taxon>Bacteria</taxon>
        <taxon>Pseudomonadati</taxon>
        <taxon>Planctomycetota</taxon>
        <taxon>Planctomycetia</taxon>
        <taxon>Pirellulales</taxon>
        <taxon>Pirellulaceae</taxon>
        <taxon>Rhodopirellula</taxon>
    </lineage>
</organism>
<reference evidence="1 2" key="1">
    <citation type="journal article" date="2013" name="Mar. Genomics">
        <title>Expression of sulfatases in Rhodopirellula baltica and the diversity of sulfatases in the genus Rhodopirellula.</title>
        <authorList>
            <person name="Wegner C.E."/>
            <person name="Richter-Heitmann T."/>
            <person name="Klindworth A."/>
            <person name="Klockow C."/>
            <person name="Richter M."/>
            <person name="Achstetter T."/>
            <person name="Glockner F.O."/>
            <person name="Harder J."/>
        </authorList>
    </citation>
    <scope>NUCLEOTIDE SEQUENCE [LARGE SCALE GENOMIC DNA]</scope>
    <source>
        <strain evidence="1 2">WH47</strain>
    </source>
</reference>
<comment type="caution">
    <text evidence="1">The sequence shown here is derived from an EMBL/GenBank/DDBJ whole genome shotgun (WGS) entry which is preliminary data.</text>
</comment>
<protein>
    <submittedName>
        <fullName evidence="1">Uncharacterized protein</fullName>
    </submittedName>
</protein>
<sequence>MKVLLQHLAVAAITMHKPGQRPRRISIRNMVTPPRAEAIAIVRTAFAKVRFLKATWICRIRVWSLFGPMWSMRDRCCHPSLMRLWVRIVTCRVVQVDLAVRCVLRTNLG</sequence>
<name>F2APX4_RHOBT</name>